<keyword evidence="3 7" id="KW-0547">Nucleotide-binding</keyword>
<dbReference type="SUPFAM" id="SSF52540">
    <property type="entry name" value="P-loop containing nucleoside triphosphate hydrolases"/>
    <property type="match status" value="1"/>
</dbReference>
<dbReference type="GO" id="GO:0015031">
    <property type="term" value="P:protein transport"/>
    <property type="evidence" value="ECO:0007669"/>
    <property type="project" value="UniProtKB-KW"/>
</dbReference>
<feature type="binding site" evidence="8">
    <location>
        <position position="27"/>
    </location>
    <ligand>
        <name>Mg(2+)</name>
        <dbReference type="ChEBI" id="CHEBI:18420"/>
    </ligand>
</feature>
<keyword evidence="8" id="KW-0460">Magnesium</keyword>
<gene>
    <name evidence="10" type="ORF">LITE_LOCUS49166</name>
</gene>
<reference evidence="10" key="1">
    <citation type="submission" date="2022-08" db="EMBL/GenBank/DDBJ databases">
        <authorList>
            <person name="Gutierrez-Valencia J."/>
        </authorList>
    </citation>
    <scope>NUCLEOTIDE SEQUENCE</scope>
</reference>
<accession>A0AAV0RPJ5</accession>
<keyword evidence="5" id="KW-0653">Protein transport</keyword>
<keyword evidence="11" id="KW-1185">Reference proteome</keyword>
<evidence type="ECO:0000256" key="9">
    <source>
        <dbReference type="SAM" id="SignalP"/>
    </source>
</evidence>
<evidence type="ECO:0000256" key="7">
    <source>
        <dbReference type="PIRSR" id="PIRSR606689-1"/>
    </source>
</evidence>
<evidence type="ECO:0000256" key="8">
    <source>
        <dbReference type="PIRSR" id="PIRSR606689-2"/>
    </source>
</evidence>
<dbReference type="PANTHER" id="PTHR11711">
    <property type="entry name" value="ADP RIBOSYLATION FACTOR-RELATED"/>
    <property type="match status" value="1"/>
</dbReference>
<evidence type="ECO:0000256" key="1">
    <source>
        <dbReference type="ARBA" id="ARBA00010290"/>
    </source>
</evidence>
<keyword evidence="2" id="KW-0519">Myristate</keyword>
<dbReference type="AlphaFoldDB" id="A0AAV0RPJ5"/>
<dbReference type="EMBL" id="CAMGYJ010000011">
    <property type="protein sequence ID" value="CAI0559355.1"/>
    <property type="molecule type" value="Genomic_DNA"/>
</dbReference>
<evidence type="ECO:0008006" key="12">
    <source>
        <dbReference type="Google" id="ProtNLM"/>
    </source>
</evidence>
<dbReference type="FunFam" id="3.40.50.300:FF:003560">
    <property type="entry name" value="ADP-ribosylation factor-like protein 5-like"/>
    <property type="match status" value="1"/>
</dbReference>
<dbReference type="GO" id="GO:0005525">
    <property type="term" value="F:GTP binding"/>
    <property type="evidence" value="ECO:0007669"/>
    <property type="project" value="UniProtKB-KW"/>
</dbReference>
<feature type="chain" id="PRO_5043348008" description="ADP-ribosylation factor" evidence="9">
    <location>
        <begin position="21"/>
        <end position="83"/>
    </location>
</feature>
<evidence type="ECO:0000256" key="3">
    <source>
        <dbReference type="ARBA" id="ARBA00022741"/>
    </source>
</evidence>
<evidence type="ECO:0000256" key="4">
    <source>
        <dbReference type="ARBA" id="ARBA00022892"/>
    </source>
</evidence>
<dbReference type="Pfam" id="PF00025">
    <property type="entry name" value="Arf"/>
    <property type="match status" value="1"/>
</dbReference>
<dbReference type="GO" id="GO:0003924">
    <property type="term" value="F:GTPase activity"/>
    <property type="evidence" value="ECO:0007669"/>
    <property type="project" value="InterPro"/>
</dbReference>
<dbReference type="Proteomes" id="UP001154282">
    <property type="component" value="Unassembled WGS sequence"/>
</dbReference>
<comment type="similarity">
    <text evidence="1">Belongs to the small GTPase superfamily. Arf family.</text>
</comment>
<evidence type="ECO:0000256" key="5">
    <source>
        <dbReference type="ARBA" id="ARBA00022927"/>
    </source>
</evidence>
<dbReference type="InterPro" id="IPR024156">
    <property type="entry name" value="Small_GTPase_ARF"/>
</dbReference>
<keyword evidence="9" id="KW-0732">Signal</keyword>
<keyword evidence="5" id="KW-0813">Transport</keyword>
<feature type="binding site" evidence="7">
    <location>
        <begin position="20"/>
        <end position="27"/>
    </location>
    <ligand>
        <name>GTP</name>
        <dbReference type="ChEBI" id="CHEBI:37565"/>
    </ligand>
</feature>
<comment type="caution">
    <text evidence="10">The sequence shown here is derived from an EMBL/GenBank/DDBJ whole genome shotgun (WGS) entry which is preliminary data.</text>
</comment>
<keyword evidence="4" id="KW-0931">ER-Golgi transport</keyword>
<sequence length="83" mass="9536">MSRFWFMLFLANEYKIVVVGLDNAGKTITIYKLHLDEVVTTHPTVGSNVEEVVYKNISFEVRILAQSLFFFLLVLLTPNINLT</sequence>
<organism evidence="10 11">
    <name type="scientific">Linum tenue</name>
    <dbReference type="NCBI Taxonomy" id="586396"/>
    <lineage>
        <taxon>Eukaryota</taxon>
        <taxon>Viridiplantae</taxon>
        <taxon>Streptophyta</taxon>
        <taxon>Embryophyta</taxon>
        <taxon>Tracheophyta</taxon>
        <taxon>Spermatophyta</taxon>
        <taxon>Magnoliopsida</taxon>
        <taxon>eudicotyledons</taxon>
        <taxon>Gunneridae</taxon>
        <taxon>Pentapetalae</taxon>
        <taxon>rosids</taxon>
        <taxon>fabids</taxon>
        <taxon>Malpighiales</taxon>
        <taxon>Linaceae</taxon>
        <taxon>Linum</taxon>
    </lineage>
</organism>
<proteinExistence type="inferred from homology"/>
<keyword evidence="2" id="KW-0449">Lipoprotein</keyword>
<dbReference type="GO" id="GO:0016192">
    <property type="term" value="P:vesicle-mediated transport"/>
    <property type="evidence" value="ECO:0007669"/>
    <property type="project" value="UniProtKB-KW"/>
</dbReference>
<dbReference type="Gene3D" id="3.40.50.300">
    <property type="entry name" value="P-loop containing nucleotide triphosphate hydrolases"/>
    <property type="match status" value="1"/>
</dbReference>
<dbReference type="GO" id="GO:0046872">
    <property type="term" value="F:metal ion binding"/>
    <property type="evidence" value="ECO:0007669"/>
    <property type="project" value="UniProtKB-KW"/>
</dbReference>
<keyword evidence="8" id="KW-0479">Metal-binding</keyword>
<evidence type="ECO:0000256" key="2">
    <source>
        <dbReference type="ARBA" id="ARBA00022707"/>
    </source>
</evidence>
<name>A0AAV0RPJ5_9ROSI</name>
<feature type="signal peptide" evidence="9">
    <location>
        <begin position="1"/>
        <end position="20"/>
    </location>
</feature>
<evidence type="ECO:0000313" key="11">
    <source>
        <dbReference type="Proteomes" id="UP001154282"/>
    </source>
</evidence>
<evidence type="ECO:0000313" key="10">
    <source>
        <dbReference type="EMBL" id="CAI0559355.1"/>
    </source>
</evidence>
<dbReference type="InterPro" id="IPR006689">
    <property type="entry name" value="Small_GTPase_ARF/SAR"/>
</dbReference>
<evidence type="ECO:0000256" key="6">
    <source>
        <dbReference type="ARBA" id="ARBA00023134"/>
    </source>
</evidence>
<keyword evidence="6 7" id="KW-0342">GTP-binding</keyword>
<protein>
    <recommendedName>
        <fullName evidence="12">ADP-ribosylation factor</fullName>
    </recommendedName>
</protein>
<feature type="binding site" evidence="8">
    <location>
        <position position="44"/>
    </location>
    <ligand>
        <name>Mg(2+)</name>
        <dbReference type="ChEBI" id="CHEBI:18420"/>
    </ligand>
</feature>
<dbReference type="InterPro" id="IPR027417">
    <property type="entry name" value="P-loop_NTPase"/>
</dbReference>